<accession>A0A090GNW4</accession>
<dbReference type="PANTHER" id="PTHR33840:SF1">
    <property type="entry name" value="TLE1 PHOSPHOLIPASE DOMAIN-CONTAINING PROTEIN"/>
    <property type="match status" value="1"/>
</dbReference>
<reference evidence="2 3" key="1">
    <citation type="submission" date="2014-08" db="EMBL/GenBank/DDBJ databases">
        <authorList>
            <person name="Moulin Lionel"/>
        </authorList>
    </citation>
    <scope>NUCLEOTIDE SEQUENCE [LARGE SCALE GENOMIC DNA]</scope>
</reference>
<dbReference type="Proteomes" id="UP000046373">
    <property type="component" value="Unassembled WGS sequence"/>
</dbReference>
<sequence length="386" mass="42994">MGIPKRVAVFLDGTWNTVGDNTNVWRLKSLCDPADPQQTVYYSVGVGTQLGEKIRGGLFGYGLDHEITDAYKWLVDNYNEGDKLFIFGFSRGAYTARSLSGFISKCGLLKPGSPLSINQLYDRYRRRTDKTIRGLLQSVESGTTSQANLTLEELWLLRYSNPISIDFIGIWDTVGSLGIPIGIKRNIAKYRFLDTHLRLSNAHAYHALAIDEHRASFSPTLWTKTTLAGANPAPARPVENVEQRWFAGAHANVGGGYPSDLLAQIPLRWLMAKAASHGLKFRWTVEIDQTNVDPPVADSYASFLWGIYGRFSSRYFRPIGASPSVGTVATTSIINETIDRSVFDRWRRNPSYRPQNLDDWAKRNGADPSKIMGSVLATDPNVNVPD</sequence>
<proteinExistence type="predicted"/>
<name>A0A090GNW4_MESPL</name>
<dbReference type="EMBL" id="CCNB01000027">
    <property type="protein sequence ID" value="CDX41410.1"/>
    <property type="molecule type" value="Genomic_DNA"/>
</dbReference>
<dbReference type="PANTHER" id="PTHR33840">
    <property type="match status" value="1"/>
</dbReference>
<dbReference type="Pfam" id="PF09994">
    <property type="entry name" value="T6SS_Tle1-like_cat"/>
    <property type="match status" value="1"/>
</dbReference>
<evidence type="ECO:0000313" key="3">
    <source>
        <dbReference type="Proteomes" id="UP000046373"/>
    </source>
</evidence>
<evidence type="ECO:0000313" key="2">
    <source>
        <dbReference type="EMBL" id="CDX41410.1"/>
    </source>
</evidence>
<feature type="domain" description="T6SS Phospholipase effector Tle1-like catalytic" evidence="1">
    <location>
        <begin position="5"/>
        <end position="272"/>
    </location>
</feature>
<dbReference type="AlphaFoldDB" id="A0A090GNW4"/>
<evidence type="ECO:0000259" key="1">
    <source>
        <dbReference type="Pfam" id="PF09994"/>
    </source>
</evidence>
<protein>
    <recommendedName>
        <fullName evidence="1">T6SS Phospholipase effector Tle1-like catalytic domain-containing protein</fullName>
    </recommendedName>
</protein>
<gene>
    <name evidence="2" type="ORF">MPLDJ20_330007</name>
</gene>
<dbReference type="InterPro" id="IPR018712">
    <property type="entry name" value="Tle1-like_cat"/>
</dbReference>
<dbReference type="InterPro" id="IPR029058">
    <property type="entry name" value="AB_hydrolase_fold"/>
</dbReference>
<organism evidence="2 3">
    <name type="scientific">Mesorhizobium plurifarium</name>
    <dbReference type="NCBI Taxonomy" id="69974"/>
    <lineage>
        <taxon>Bacteria</taxon>
        <taxon>Pseudomonadati</taxon>
        <taxon>Pseudomonadota</taxon>
        <taxon>Alphaproteobacteria</taxon>
        <taxon>Hyphomicrobiales</taxon>
        <taxon>Phyllobacteriaceae</taxon>
        <taxon>Mesorhizobium</taxon>
    </lineage>
</organism>
<dbReference type="SUPFAM" id="SSF53474">
    <property type="entry name" value="alpha/beta-Hydrolases"/>
    <property type="match status" value="1"/>
</dbReference>